<dbReference type="PANTHER" id="PTHR36766">
    <property type="entry name" value="PLANT BROAD-SPECTRUM MILDEW RESISTANCE PROTEIN RPW8"/>
    <property type="match status" value="1"/>
</dbReference>
<dbReference type="AlphaFoldDB" id="A0A1U7YHR9"/>
<evidence type="ECO:0000259" key="3">
    <source>
        <dbReference type="Pfam" id="PF00931"/>
    </source>
</evidence>
<proteinExistence type="predicted"/>
<evidence type="ECO:0000313" key="5">
    <source>
        <dbReference type="RefSeq" id="XP_009798794.1"/>
    </source>
</evidence>
<keyword evidence="4" id="KW-1185">Reference proteome</keyword>
<dbReference type="PANTHER" id="PTHR36766:SF53">
    <property type="entry name" value="DISEASE RESISTANCE PROTEIN RPP13-LIKE"/>
    <property type="match status" value="1"/>
</dbReference>
<dbReference type="SUPFAM" id="SSF52540">
    <property type="entry name" value="P-loop containing nucleoside triphosphate hydrolases"/>
    <property type="match status" value="1"/>
</dbReference>
<dbReference type="Proteomes" id="UP000189701">
    <property type="component" value="Unplaced"/>
</dbReference>
<dbReference type="eggNOG" id="KOG4658">
    <property type="taxonomic scope" value="Eukaryota"/>
</dbReference>
<dbReference type="InterPro" id="IPR002182">
    <property type="entry name" value="NB-ARC"/>
</dbReference>
<gene>
    <name evidence="5" type="primary">LOC104244965</name>
</gene>
<sequence length="169" mass="19233">MSFLPPVVEEDDVVGFDEEAKKVIDRLLEGSDNLKVIPVVGMPGIGKTTLANKIFKDATVEFEFFTRIWVYVSQSYKRRDLFLNIISKFKRNTTQYSHMSDDNLAQVMPKYCNDDPHKLKCLTDSEGWELLEKKVFHKDKCPSELEQYGLNIAKKCEGLPLAIVVIAGA</sequence>
<name>A0A1U7YHR9_NICSY</name>
<dbReference type="Gene3D" id="3.40.50.300">
    <property type="entry name" value="P-loop containing nucleotide triphosphate hydrolases"/>
    <property type="match status" value="1"/>
</dbReference>
<protein>
    <submittedName>
        <fullName evidence="5">Disease resistance RPP13-like protein 3</fullName>
    </submittedName>
</protein>
<evidence type="ECO:0000256" key="2">
    <source>
        <dbReference type="ARBA" id="ARBA00022821"/>
    </source>
</evidence>
<dbReference type="InterPro" id="IPR027417">
    <property type="entry name" value="P-loop_NTPase"/>
</dbReference>
<accession>A0A1U7YHR9</accession>
<dbReference type="RefSeq" id="XP_009798794.1">
    <property type="nucleotide sequence ID" value="XM_009800492.1"/>
</dbReference>
<dbReference type="GO" id="GO:0043531">
    <property type="term" value="F:ADP binding"/>
    <property type="evidence" value="ECO:0007669"/>
    <property type="project" value="InterPro"/>
</dbReference>
<evidence type="ECO:0000256" key="1">
    <source>
        <dbReference type="ARBA" id="ARBA00022614"/>
    </source>
</evidence>
<feature type="domain" description="NB-ARC" evidence="3">
    <location>
        <begin position="18"/>
        <end position="107"/>
    </location>
</feature>
<keyword evidence="2" id="KW-0611">Plant defense</keyword>
<evidence type="ECO:0000313" key="4">
    <source>
        <dbReference type="Proteomes" id="UP000189701"/>
    </source>
</evidence>
<organism evidence="4 5">
    <name type="scientific">Nicotiana sylvestris</name>
    <name type="common">Wood tobacco</name>
    <name type="synonym">South American tobacco</name>
    <dbReference type="NCBI Taxonomy" id="4096"/>
    <lineage>
        <taxon>Eukaryota</taxon>
        <taxon>Viridiplantae</taxon>
        <taxon>Streptophyta</taxon>
        <taxon>Embryophyta</taxon>
        <taxon>Tracheophyta</taxon>
        <taxon>Spermatophyta</taxon>
        <taxon>Magnoliopsida</taxon>
        <taxon>eudicotyledons</taxon>
        <taxon>Gunneridae</taxon>
        <taxon>Pentapetalae</taxon>
        <taxon>asterids</taxon>
        <taxon>lamiids</taxon>
        <taxon>Solanales</taxon>
        <taxon>Solanaceae</taxon>
        <taxon>Nicotianoideae</taxon>
        <taxon>Nicotianeae</taxon>
        <taxon>Nicotiana</taxon>
    </lineage>
</organism>
<reference evidence="4" key="1">
    <citation type="journal article" date="2013" name="Genome Biol.">
        <title>Reference genomes and transcriptomes of Nicotiana sylvestris and Nicotiana tomentosiformis.</title>
        <authorList>
            <person name="Sierro N."/>
            <person name="Battey J.N."/>
            <person name="Ouadi S."/>
            <person name="Bovet L."/>
            <person name="Goepfert S."/>
            <person name="Bakaher N."/>
            <person name="Peitsch M.C."/>
            <person name="Ivanov N.V."/>
        </authorList>
    </citation>
    <scope>NUCLEOTIDE SEQUENCE [LARGE SCALE GENOMIC DNA]</scope>
</reference>
<reference evidence="5" key="2">
    <citation type="submission" date="2025-08" db="UniProtKB">
        <authorList>
            <consortium name="RefSeq"/>
        </authorList>
    </citation>
    <scope>IDENTIFICATION</scope>
    <source>
        <tissue evidence="5">Leaf</tissue>
    </source>
</reference>
<dbReference type="Pfam" id="PF00931">
    <property type="entry name" value="NB-ARC"/>
    <property type="match status" value="1"/>
</dbReference>
<keyword evidence="1" id="KW-0433">Leucine-rich repeat</keyword>
<dbReference type="STRING" id="4096.A0A1U7YHR9"/>
<dbReference type="Gene3D" id="1.10.8.430">
    <property type="entry name" value="Helical domain of apoptotic protease-activating factors"/>
    <property type="match status" value="1"/>
</dbReference>
<dbReference type="InterPro" id="IPR042197">
    <property type="entry name" value="Apaf_helical"/>
</dbReference>
<dbReference type="GO" id="GO:0006952">
    <property type="term" value="P:defense response"/>
    <property type="evidence" value="ECO:0007669"/>
    <property type="project" value="UniProtKB-KW"/>
</dbReference>